<evidence type="ECO:0000256" key="8">
    <source>
        <dbReference type="SAM" id="Phobius"/>
    </source>
</evidence>
<feature type="transmembrane region" description="Helical" evidence="8">
    <location>
        <begin position="475"/>
        <end position="493"/>
    </location>
</feature>
<evidence type="ECO:0000313" key="10">
    <source>
        <dbReference type="EMBL" id="RZS36597.1"/>
    </source>
</evidence>
<dbReference type="EMBL" id="SGWQ01000007">
    <property type="protein sequence ID" value="RZS36597.1"/>
    <property type="molecule type" value="Genomic_DNA"/>
</dbReference>
<feature type="transmembrane region" description="Helical" evidence="8">
    <location>
        <begin position="182"/>
        <end position="201"/>
    </location>
</feature>
<evidence type="ECO:0000256" key="3">
    <source>
        <dbReference type="ARBA" id="ARBA00022448"/>
    </source>
</evidence>
<protein>
    <submittedName>
        <fullName evidence="10">EmrB/QacA subfamily drug resistance transporter</fullName>
    </submittedName>
</protein>
<evidence type="ECO:0000256" key="7">
    <source>
        <dbReference type="ARBA" id="ARBA00023136"/>
    </source>
</evidence>
<dbReference type="SUPFAM" id="SSF103473">
    <property type="entry name" value="MFS general substrate transporter"/>
    <property type="match status" value="1"/>
</dbReference>
<evidence type="ECO:0000313" key="11">
    <source>
        <dbReference type="Proteomes" id="UP000294257"/>
    </source>
</evidence>
<feature type="transmembrane region" description="Helical" evidence="8">
    <location>
        <begin position="94"/>
        <end position="113"/>
    </location>
</feature>
<comment type="caution">
    <text evidence="10">The sequence shown here is derived from an EMBL/GenBank/DDBJ whole genome shotgun (WGS) entry which is preliminary data.</text>
</comment>
<dbReference type="RefSeq" id="WP_130346066.1">
    <property type="nucleotide sequence ID" value="NZ_SGWQ01000007.1"/>
</dbReference>
<dbReference type="NCBIfam" id="TIGR00711">
    <property type="entry name" value="efflux_EmrB"/>
    <property type="match status" value="1"/>
</dbReference>
<dbReference type="AlphaFoldDB" id="A0A4Q7KK56"/>
<dbReference type="CDD" id="cd17503">
    <property type="entry name" value="MFS_LmrB_MDR_like"/>
    <property type="match status" value="1"/>
</dbReference>
<evidence type="ECO:0000256" key="4">
    <source>
        <dbReference type="ARBA" id="ARBA00022475"/>
    </source>
</evidence>
<keyword evidence="3" id="KW-0813">Transport</keyword>
<feature type="transmembrane region" description="Helical" evidence="8">
    <location>
        <begin position="372"/>
        <end position="401"/>
    </location>
</feature>
<accession>A0A4Q7KK56</accession>
<dbReference type="InterPro" id="IPR020846">
    <property type="entry name" value="MFS_dom"/>
</dbReference>
<feature type="transmembrane region" description="Helical" evidence="8">
    <location>
        <begin position="422"/>
        <end position="440"/>
    </location>
</feature>
<feature type="transmembrane region" description="Helical" evidence="8">
    <location>
        <begin position="119"/>
        <end position="140"/>
    </location>
</feature>
<dbReference type="PROSITE" id="PS50850">
    <property type="entry name" value="MFS"/>
    <property type="match status" value="1"/>
</dbReference>
<gene>
    <name evidence="10" type="ORF">EV193_107278</name>
</gene>
<name>A0A4Q7KK56_9PSEU</name>
<feature type="transmembrane region" description="Helical" evidence="8">
    <location>
        <begin position="244"/>
        <end position="262"/>
    </location>
</feature>
<dbReference type="PANTHER" id="PTHR42718:SF9">
    <property type="entry name" value="MAJOR FACILITATOR SUPERFAMILY MULTIDRUG TRANSPORTER MFSC"/>
    <property type="match status" value="1"/>
</dbReference>
<dbReference type="GO" id="GO:0022857">
    <property type="term" value="F:transmembrane transporter activity"/>
    <property type="evidence" value="ECO:0007669"/>
    <property type="project" value="InterPro"/>
</dbReference>
<dbReference type="InterPro" id="IPR011701">
    <property type="entry name" value="MFS"/>
</dbReference>
<dbReference type="InterPro" id="IPR036259">
    <property type="entry name" value="MFS_trans_sf"/>
</dbReference>
<proteinExistence type="inferred from homology"/>
<dbReference type="PANTHER" id="PTHR42718">
    <property type="entry name" value="MAJOR FACILITATOR SUPERFAMILY MULTIDRUG TRANSPORTER MFSC"/>
    <property type="match status" value="1"/>
</dbReference>
<feature type="transmembrane region" description="Helical" evidence="8">
    <location>
        <begin position="152"/>
        <end position="170"/>
    </location>
</feature>
<dbReference type="Gene3D" id="1.20.1250.20">
    <property type="entry name" value="MFS general substrate transporter like domains"/>
    <property type="match status" value="1"/>
</dbReference>
<feature type="transmembrane region" description="Helical" evidence="8">
    <location>
        <begin position="282"/>
        <end position="303"/>
    </location>
</feature>
<evidence type="ECO:0000256" key="2">
    <source>
        <dbReference type="ARBA" id="ARBA00008537"/>
    </source>
</evidence>
<evidence type="ECO:0000259" key="9">
    <source>
        <dbReference type="PROSITE" id="PS50850"/>
    </source>
</evidence>
<dbReference type="Proteomes" id="UP000294257">
    <property type="component" value="Unassembled WGS sequence"/>
</dbReference>
<dbReference type="OrthoDB" id="9812221at2"/>
<dbReference type="GO" id="GO:0005886">
    <property type="term" value="C:plasma membrane"/>
    <property type="evidence" value="ECO:0007669"/>
    <property type="project" value="UniProtKB-SubCell"/>
</dbReference>
<dbReference type="Gene3D" id="1.20.1720.10">
    <property type="entry name" value="Multidrug resistance protein D"/>
    <property type="match status" value="1"/>
</dbReference>
<keyword evidence="5 8" id="KW-0812">Transmembrane</keyword>
<feature type="transmembrane region" description="Helical" evidence="8">
    <location>
        <begin position="213"/>
        <end position="232"/>
    </location>
</feature>
<feature type="transmembrane region" description="Helical" evidence="8">
    <location>
        <begin position="348"/>
        <end position="366"/>
    </location>
</feature>
<keyword evidence="4" id="KW-1003">Cell membrane</keyword>
<feature type="domain" description="Major facilitator superfamily (MFS) profile" evidence="9">
    <location>
        <begin position="28"/>
        <end position="498"/>
    </location>
</feature>
<feature type="transmembrane region" description="Helical" evidence="8">
    <location>
        <begin position="28"/>
        <end position="51"/>
    </location>
</feature>
<keyword evidence="7 8" id="KW-0472">Membrane</keyword>
<dbReference type="InterPro" id="IPR004638">
    <property type="entry name" value="EmrB-like"/>
</dbReference>
<reference evidence="10 11" key="1">
    <citation type="submission" date="2019-02" db="EMBL/GenBank/DDBJ databases">
        <title>Genomic Encyclopedia of Type Strains, Phase IV (KMG-IV): sequencing the most valuable type-strain genomes for metagenomic binning, comparative biology and taxonomic classification.</title>
        <authorList>
            <person name="Goeker M."/>
        </authorList>
    </citation>
    <scope>NUCLEOTIDE SEQUENCE [LARGE SCALE GENOMIC DNA]</scope>
    <source>
        <strain evidence="10 11">DSM 101727</strain>
    </source>
</reference>
<comment type="similarity">
    <text evidence="2">Belongs to the major facilitator superfamily. EmrB family.</text>
</comment>
<organism evidence="10 11">
    <name type="scientific">Herbihabitans rhizosphaerae</name>
    <dbReference type="NCBI Taxonomy" id="1872711"/>
    <lineage>
        <taxon>Bacteria</taxon>
        <taxon>Bacillati</taxon>
        <taxon>Actinomycetota</taxon>
        <taxon>Actinomycetes</taxon>
        <taxon>Pseudonocardiales</taxon>
        <taxon>Pseudonocardiaceae</taxon>
        <taxon>Herbihabitans</taxon>
    </lineage>
</organism>
<keyword evidence="11" id="KW-1185">Reference proteome</keyword>
<keyword evidence="6 8" id="KW-1133">Transmembrane helix</keyword>
<evidence type="ECO:0000256" key="6">
    <source>
        <dbReference type="ARBA" id="ARBA00022989"/>
    </source>
</evidence>
<dbReference type="Pfam" id="PF07690">
    <property type="entry name" value="MFS_1"/>
    <property type="match status" value="1"/>
</dbReference>
<feature type="transmembrane region" description="Helical" evidence="8">
    <location>
        <begin position="63"/>
        <end position="82"/>
    </location>
</feature>
<evidence type="ECO:0000256" key="5">
    <source>
        <dbReference type="ARBA" id="ARBA00022692"/>
    </source>
</evidence>
<comment type="subcellular location">
    <subcellularLocation>
        <location evidence="1">Cell membrane</location>
        <topology evidence="1">Multi-pass membrane protein</topology>
    </subcellularLocation>
</comment>
<evidence type="ECO:0000256" key="1">
    <source>
        <dbReference type="ARBA" id="ARBA00004651"/>
    </source>
</evidence>
<sequence length="517" mass="54336">MTSTDATGAAAGTGVPDDDKLDAGVLKVAGVVVLGIVMAILDTTVVNVALTKLNQEFNTSFDTIQWVVTGYMLALATVIPVTGWASDRFGTKRLFISAIAAFLVGSILAGFAWDITSLVVFRVLQGFGGGMLMPAGMTIMTKAAGPHRVGRVMAVLGVPMLLGPIGGPILGGWLVDDVSWRWIFYINIPLGIVAIIAALRVLPKDAPEPSEKFDFPGMLMLSPGLAALIYGVTKIPSTGTVTDIEVWLPALAGIALIIGFVLRARSAEHPLIDLSLFKDRTYSVAVLSMMFFSISFFGAMLLFPQYFQLIRQESALDTGLLLIPQGLGAMVTMPIAGKLTDKIGAGKIVLPGLVLILAGMAFFTQIEATTPYWQILGALFVLGLGMGATMMPIMSAALATLRQHQVAKASTSLNVVQQTSGAIGSAIMSVILAGLLASKFNVPTNAGQFVADAAIKNPQMHDVAVTMSADAFSSTFVWAVVLIAVCVIPALFLPKHPPTSLDAQDEAGEAAPPILVH</sequence>